<organism evidence="2 3">
    <name type="scientific">Bursaphelenchus xylophilus</name>
    <name type="common">Pinewood nematode worm</name>
    <name type="synonym">Aphelenchoides xylophilus</name>
    <dbReference type="NCBI Taxonomy" id="6326"/>
    <lineage>
        <taxon>Eukaryota</taxon>
        <taxon>Metazoa</taxon>
        <taxon>Ecdysozoa</taxon>
        <taxon>Nematoda</taxon>
        <taxon>Chromadorea</taxon>
        <taxon>Rhabditida</taxon>
        <taxon>Tylenchina</taxon>
        <taxon>Tylenchomorpha</taxon>
        <taxon>Aphelenchoidea</taxon>
        <taxon>Aphelenchoididae</taxon>
        <taxon>Bursaphelenchus</taxon>
    </lineage>
</organism>
<name>A0A1I7S6Q4_BURXY</name>
<feature type="region of interest" description="Disordered" evidence="1">
    <location>
        <begin position="1"/>
        <end position="27"/>
    </location>
</feature>
<evidence type="ECO:0000313" key="3">
    <source>
        <dbReference type="WBParaSite" id="BXY_0869200.1"/>
    </source>
</evidence>
<feature type="compositionally biased region" description="Low complexity" evidence="1">
    <location>
        <begin position="1"/>
        <end position="23"/>
    </location>
</feature>
<accession>A0A1I7S6Q4</accession>
<evidence type="ECO:0000256" key="1">
    <source>
        <dbReference type="SAM" id="MobiDB-lite"/>
    </source>
</evidence>
<reference evidence="3" key="1">
    <citation type="submission" date="2016-11" db="UniProtKB">
        <authorList>
            <consortium name="WormBaseParasite"/>
        </authorList>
    </citation>
    <scope>IDENTIFICATION</scope>
</reference>
<dbReference type="AlphaFoldDB" id="A0A1I7S6Q4"/>
<dbReference type="WBParaSite" id="BXY_0869200.1">
    <property type="protein sequence ID" value="BXY_0869200.1"/>
    <property type="gene ID" value="BXY_0869200"/>
</dbReference>
<protein>
    <submittedName>
        <fullName evidence="3">Ovule protein</fullName>
    </submittedName>
</protein>
<dbReference type="Proteomes" id="UP000095284">
    <property type="component" value="Unplaced"/>
</dbReference>
<feature type="region of interest" description="Disordered" evidence="1">
    <location>
        <begin position="58"/>
        <end position="81"/>
    </location>
</feature>
<evidence type="ECO:0000313" key="2">
    <source>
        <dbReference type="Proteomes" id="UP000095284"/>
    </source>
</evidence>
<sequence>MMTKSLKVTPPKPTVPSKISTSKNSPKTTHLSFLDLAKTSHLQLKVRVAELGVHVGGGQRLSAEQKKPQPGAALITTGEQKRHNCASDAVGEIRFRTCPSFATVKSL</sequence>
<proteinExistence type="predicted"/>